<evidence type="ECO:0000256" key="2">
    <source>
        <dbReference type="SAM" id="MobiDB-lite"/>
    </source>
</evidence>
<dbReference type="PANTHER" id="PTHR34253">
    <property type="entry name" value="PROTEIN LLP HOMOLOG"/>
    <property type="match status" value="1"/>
</dbReference>
<comment type="similarity">
    <text evidence="1">Belongs to the learning-associated protein family.</text>
</comment>
<reference evidence="3 4" key="1">
    <citation type="submission" date="2020-04" db="EMBL/GenBank/DDBJ databases">
        <authorList>
            <person name="Alioto T."/>
            <person name="Alioto T."/>
            <person name="Gomez Garrido J."/>
        </authorList>
    </citation>
    <scope>NUCLEOTIDE SEQUENCE [LARGE SCALE GENOMIC DNA]</scope>
</reference>
<evidence type="ECO:0000313" key="3">
    <source>
        <dbReference type="EMBL" id="CAB3360520.1"/>
    </source>
</evidence>
<dbReference type="GO" id="GO:0005730">
    <property type="term" value="C:nucleolus"/>
    <property type="evidence" value="ECO:0007669"/>
    <property type="project" value="TreeGrafter"/>
</dbReference>
<dbReference type="GO" id="GO:0001099">
    <property type="term" value="F:basal RNA polymerase II transcription machinery binding"/>
    <property type="evidence" value="ECO:0007669"/>
    <property type="project" value="TreeGrafter"/>
</dbReference>
<sequence length="132" mass="15058">MAKSLRSKHKRKMRAVKRIRNGQKELVKLKETVAILNSTNEGGEGIDMSQLSDTVVLTNAKAVKEAAMAREAENPMEVDGKKYNKKTMKDADGNYPPWFNKRRVKQLQLKNKKEKKKVASGKKKAPGKRRHR</sequence>
<feature type="region of interest" description="Disordered" evidence="2">
    <location>
        <begin position="84"/>
        <end position="132"/>
    </location>
</feature>
<dbReference type="GO" id="GO:0097484">
    <property type="term" value="P:dendrite extension"/>
    <property type="evidence" value="ECO:0007669"/>
    <property type="project" value="TreeGrafter"/>
</dbReference>
<dbReference type="OrthoDB" id="6257894at2759"/>
<evidence type="ECO:0000313" key="4">
    <source>
        <dbReference type="Proteomes" id="UP000494165"/>
    </source>
</evidence>
<accession>A0A8S1BXW8</accession>
<keyword evidence="4" id="KW-1185">Reference proteome</keyword>
<dbReference type="Pfam" id="PF10169">
    <property type="entry name" value="LLPH"/>
    <property type="match status" value="1"/>
</dbReference>
<dbReference type="AlphaFoldDB" id="A0A8S1BXW8"/>
<name>A0A8S1BXW8_9INSE</name>
<dbReference type="PANTHER" id="PTHR34253:SF1">
    <property type="entry name" value="PROTEIN LLP HOMOLOG"/>
    <property type="match status" value="1"/>
</dbReference>
<protein>
    <submittedName>
        <fullName evidence="3">Uncharacterized protein</fullName>
    </submittedName>
</protein>
<gene>
    <name evidence="3" type="ORF">CLODIP_2_CD08823</name>
</gene>
<dbReference type="EMBL" id="CADEPI010000003">
    <property type="protein sequence ID" value="CAB3360520.1"/>
    <property type="molecule type" value="Genomic_DNA"/>
</dbReference>
<dbReference type="GO" id="GO:0003723">
    <property type="term" value="F:RNA binding"/>
    <property type="evidence" value="ECO:0007669"/>
    <property type="project" value="TreeGrafter"/>
</dbReference>
<organism evidence="3 4">
    <name type="scientific">Cloeon dipterum</name>
    <dbReference type="NCBI Taxonomy" id="197152"/>
    <lineage>
        <taxon>Eukaryota</taxon>
        <taxon>Metazoa</taxon>
        <taxon>Ecdysozoa</taxon>
        <taxon>Arthropoda</taxon>
        <taxon>Hexapoda</taxon>
        <taxon>Insecta</taxon>
        <taxon>Pterygota</taxon>
        <taxon>Palaeoptera</taxon>
        <taxon>Ephemeroptera</taxon>
        <taxon>Pisciforma</taxon>
        <taxon>Baetidae</taxon>
        <taxon>Cloeon</taxon>
    </lineage>
</organism>
<dbReference type="InterPro" id="IPR018784">
    <property type="entry name" value="LLPH-like"/>
</dbReference>
<feature type="compositionally biased region" description="Basic residues" evidence="2">
    <location>
        <begin position="100"/>
        <end position="132"/>
    </location>
</feature>
<proteinExistence type="inferred from homology"/>
<comment type="caution">
    <text evidence="3">The sequence shown here is derived from an EMBL/GenBank/DDBJ whole genome shotgun (WGS) entry which is preliminary data.</text>
</comment>
<evidence type="ECO:0000256" key="1">
    <source>
        <dbReference type="ARBA" id="ARBA00034118"/>
    </source>
</evidence>
<dbReference type="Proteomes" id="UP000494165">
    <property type="component" value="Unassembled WGS sequence"/>
</dbReference>